<dbReference type="InterPro" id="IPR044189">
    <property type="entry name" value="XPO4/7-like"/>
</dbReference>
<evidence type="ECO:0000256" key="5">
    <source>
        <dbReference type="ARBA" id="ARBA00022490"/>
    </source>
</evidence>
<evidence type="ECO:0000256" key="4">
    <source>
        <dbReference type="ARBA" id="ARBA00022448"/>
    </source>
</evidence>
<dbReference type="Proteomes" id="UP000323011">
    <property type="component" value="Unassembled WGS sequence"/>
</dbReference>
<evidence type="ECO:0000256" key="1">
    <source>
        <dbReference type="ARBA" id="ARBA00004123"/>
    </source>
</evidence>
<dbReference type="GO" id="GO:0006611">
    <property type="term" value="P:protein export from nucleus"/>
    <property type="evidence" value="ECO:0007669"/>
    <property type="project" value="TreeGrafter"/>
</dbReference>
<dbReference type="PANTHER" id="PTHR12596">
    <property type="entry name" value="EXPORTIN 4,7-RELATED"/>
    <property type="match status" value="1"/>
</dbReference>
<proteinExistence type="inferred from homology"/>
<dbReference type="Gene3D" id="1.25.10.10">
    <property type="entry name" value="Leucine-rich Repeat Variant"/>
    <property type="match status" value="1"/>
</dbReference>
<dbReference type="EMBL" id="VLTO01000035">
    <property type="protein sequence ID" value="KAA0173278.1"/>
    <property type="molecule type" value="Genomic_DNA"/>
</dbReference>
<evidence type="ECO:0000313" key="12">
    <source>
        <dbReference type="Proteomes" id="UP000322899"/>
    </source>
</evidence>
<dbReference type="Proteomes" id="UP000322899">
    <property type="component" value="Unassembled WGS sequence"/>
</dbReference>
<evidence type="ECO:0000256" key="7">
    <source>
        <dbReference type="ARBA" id="ARBA00023242"/>
    </source>
</evidence>
<dbReference type="Pfam" id="PF25795">
    <property type="entry name" value="TPR_XPO7"/>
    <property type="match status" value="1"/>
</dbReference>
<evidence type="ECO:0000256" key="3">
    <source>
        <dbReference type="ARBA" id="ARBA00009466"/>
    </source>
</evidence>
<dbReference type="InterPro" id="IPR057947">
    <property type="entry name" value="TPR_XPO7/RBP17"/>
</dbReference>
<comment type="similarity">
    <text evidence="3">Belongs to the exportin family.</text>
</comment>
<dbReference type="EMBL" id="VLTN01000023">
    <property type="protein sequence ID" value="KAA0152052.1"/>
    <property type="molecule type" value="Genomic_DNA"/>
</dbReference>
<dbReference type="InterPro" id="IPR016024">
    <property type="entry name" value="ARM-type_fold"/>
</dbReference>
<keyword evidence="5" id="KW-0963">Cytoplasm</keyword>
<feature type="domain" description="Importin N-terminal" evidence="9">
    <location>
        <begin position="43"/>
        <end position="109"/>
    </location>
</feature>
<evidence type="ECO:0000256" key="2">
    <source>
        <dbReference type="ARBA" id="ARBA00004496"/>
    </source>
</evidence>
<gene>
    <name evidence="11" type="ORF">FNF27_05204</name>
    <name evidence="10" type="ORF">FNF29_04166</name>
</gene>
<dbReference type="OrthoDB" id="244158at2759"/>
<comment type="caution">
    <text evidence="10">The sequence shown here is derived from an EMBL/GenBank/DDBJ whole genome shotgun (WGS) entry which is preliminary data.</text>
</comment>
<dbReference type="GO" id="GO:0005049">
    <property type="term" value="F:nuclear export signal receptor activity"/>
    <property type="evidence" value="ECO:0007669"/>
    <property type="project" value="InterPro"/>
</dbReference>
<keyword evidence="6" id="KW-0653">Protein transport</keyword>
<dbReference type="PANTHER" id="PTHR12596:SF2">
    <property type="entry name" value="EXPORTIN-7 ISOFORM X1"/>
    <property type="match status" value="1"/>
</dbReference>
<evidence type="ECO:0000259" key="9">
    <source>
        <dbReference type="PROSITE" id="PS50166"/>
    </source>
</evidence>
<dbReference type="InterPro" id="IPR001494">
    <property type="entry name" value="Importin-beta_N"/>
</dbReference>
<evidence type="ECO:0000256" key="6">
    <source>
        <dbReference type="ARBA" id="ARBA00022927"/>
    </source>
</evidence>
<evidence type="ECO:0000313" key="11">
    <source>
        <dbReference type="EMBL" id="KAA0173278.1"/>
    </source>
</evidence>
<feature type="region of interest" description="Disordered" evidence="8">
    <location>
        <begin position="302"/>
        <end position="323"/>
    </location>
</feature>
<comment type="subcellular location">
    <subcellularLocation>
        <location evidence="2">Cytoplasm</location>
    </subcellularLocation>
    <subcellularLocation>
        <location evidence="1">Nucleus</location>
    </subcellularLocation>
</comment>
<protein>
    <recommendedName>
        <fullName evidence="9">Importin N-terminal domain-containing protein</fullName>
    </recommendedName>
</protein>
<dbReference type="Pfam" id="PF03810">
    <property type="entry name" value="IBN_N"/>
    <property type="match status" value="1"/>
</dbReference>
<evidence type="ECO:0000313" key="13">
    <source>
        <dbReference type="Proteomes" id="UP000323011"/>
    </source>
</evidence>
<organism evidence="10 13">
    <name type="scientific">Cafeteria roenbergensis</name>
    <name type="common">Marine flagellate</name>
    <dbReference type="NCBI Taxonomy" id="33653"/>
    <lineage>
        <taxon>Eukaryota</taxon>
        <taxon>Sar</taxon>
        <taxon>Stramenopiles</taxon>
        <taxon>Bigyra</taxon>
        <taxon>Opalozoa</taxon>
        <taxon>Bicosoecida</taxon>
        <taxon>Cafeteriaceae</taxon>
        <taxon>Cafeteria</taxon>
    </lineage>
</organism>
<keyword evidence="7" id="KW-0539">Nucleus</keyword>
<dbReference type="InterPro" id="IPR011989">
    <property type="entry name" value="ARM-like"/>
</dbReference>
<feature type="region of interest" description="Disordered" evidence="8">
    <location>
        <begin position="478"/>
        <end position="513"/>
    </location>
</feature>
<evidence type="ECO:0000313" key="10">
    <source>
        <dbReference type="EMBL" id="KAA0152052.1"/>
    </source>
</evidence>
<keyword evidence="4" id="KW-0813">Transport</keyword>
<keyword evidence="13" id="KW-1185">Reference proteome</keyword>
<accession>A0A5A8CG74</accession>
<dbReference type="GO" id="GO:0005643">
    <property type="term" value="C:nuclear pore"/>
    <property type="evidence" value="ECO:0007669"/>
    <property type="project" value="TreeGrafter"/>
</dbReference>
<dbReference type="GO" id="GO:0005737">
    <property type="term" value="C:cytoplasm"/>
    <property type="evidence" value="ECO:0007669"/>
    <property type="project" value="UniProtKB-SubCell"/>
</dbReference>
<reference evidence="12 13" key="1">
    <citation type="submission" date="2019-07" db="EMBL/GenBank/DDBJ databases">
        <title>Genomes of Cafeteria roenbergensis.</title>
        <authorList>
            <person name="Fischer M.G."/>
            <person name="Hackl T."/>
            <person name="Roman M."/>
        </authorList>
    </citation>
    <scope>NUCLEOTIDE SEQUENCE [LARGE SCALE GENOMIC DNA]</scope>
    <source>
        <strain evidence="10 13">BVI</strain>
        <strain evidence="11 12">E4-10P</strain>
    </source>
</reference>
<evidence type="ECO:0000256" key="8">
    <source>
        <dbReference type="SAM" id="MobiDB-lite"/>
    </source>
</evidence>
<feature type="region of interest" description="Disordered" evidence="8">
    <location>
        <begin position="728"/>
        <end position="753"/>
    </location>
</feature>
<dbReference type="GO" id="GO:0031267">
    <property type="term" value="F:small GTPase binding"/>
    <property type="evidence" value="ECO:0007669"/>
    <property type="project" value="InterPro"/>
</dbReference>
<name>A0A5A8CG74_CAFRO</name>
<feature type="compositionally biased region" description="Gly residues" evidence="8">
    <location>
        <begin position="478"/>
        <end position="507"/>
    </location>
</feature>
<sequence length="1330" mass="139643">MSAATAAAATGGGGQEFRDLADVEATCDAMYDTTLPEPTRKAAEMRLVPLAEQRETVPMLQTMLEHSSHTTCQMVAVVSLTRVTQKHWTSFPDQSRITMRDAILNILARRGPSMEPGVVVSACRLVATITKLGWTSTDERFRDVVAQAAKLLDSALPLVVVGVRLLSELVSEINARADTRTFNAHRRVAVSFRDLSLRRVFEFGMATLFQVATRKLRHDDNMSPAEATRLEASLLDQTLLLLRRCLEFDFIGTRPDETSDELGSIQVPSTWRDLVQSPATVRLLFALHRGLTTGVMPDPMSAAGGGARGAPPTTPVSGAMGSSASGGSGGGAAAVAAAAGAGQAITPSPLLASRTLQLLNLWASVRRSLFASDAARRSFLGELVVGCTAIMRDRLGLSHEDCFLHFCRLLGRLKSNYQLAELVRSANYTEWVLLSADLARTAFANPDYSPASLQYILGLWSKLVAAVPHLMRGGGAGRASGGGGSLSGSTGDSGSGSGSGGGSGGGSDDAPSAADVELERLGPEVVAAYVQARVKFSGVTGGAEGISADALQLHDECEAEVLAIPGLFRFGYDRTAAGLMAVWDSVFGTHRALAAGAVGGAAGVAAAGTDPAAADAASAAVAAAGGDVALALRGSECQLAWLVYILAATVSGQSFGLSATGCTDETVRLDAELIRRVLQLLDLTDQRVTAAAAAPGTASRLARCDPRLEHALLFFIQRIQTSFLSEAHGMPSPQKLTGSAQRGKAGGGSGASAEHGTFLVPEANVVEETAFAAGGGGSLGVSFAAGGGGGIPAASLISRLSGTTGLAASIEAGGTSKLLGGMSASGMFASKAVSGKQARFLELWRLVGRGDHTEVVATLINHMATGLRFWGDVHTVINRTLEVLEGMAFSYSAGRLLNSLESVSYLLKNHGPESFPFLALQGNGRARTRFYMCLARLLFLGEDADERFDAFFAPIAATMDAARAPGAAAARTSAVGAGLSGLGRDLRGIVRAAHNKSTFNLVFDSIIASGRIEAVVNGIASWSDVPAVCNPLLKAVVEMTTNRGSRIGFPSSSPNGVLLFKTVSQAVVAYAKPVLSTPIPETDAYAARFKGTSQAIRALTLALSGTFCPIGVFDLYKDPTLDHALEGGLRLFQSIPHASVHSHPKVAREAFSFLAVLFHSHLDKLVQLPLESFQSLLAHLNAGVNSIDDRVASSAAAAIDNLCTAFVRGQHRTRKDTAGLRRQLAAQPTLFEDVMQLLFKIVVFSEASLWTVARPLLSSTLAACVVKPAAWSDFSSAMVGSQPPEVRPRFKADLDKLMTGITRSLDAPNRERFTRAVHLFRAEVLTYVQM</sequence>
<dbReference type="SUPFAM" id="SSF48371">
    <property type="entry name" value="ARM repeat"/>
    <property type="match status" value="1"/>
</dbReference>
<dbReference type="PROSITE" id="PS50166">
    <property type="entry name" value="IMPORTIN_B_NT"/>
    <property type="match status" value="1"/>
</dbReference>